<dbReference type="SUPFAM" id="SSF53822">
    <property type="entry name" value="Periplasmic binding protein-like I"/>
    <property type="match status" value="1"/>
</dbReference>
<dbReference type="Proteomes" id="UP000306888">
    <property type="component" value="Unassembled WGS sequence"/>
</dbReference>
<dbReference type="OrthoDB" id="9789891at2"/>
<dbReference type="CDD" id="cd06267">
    <property type="entry name" value="PBP1_LacI_sugar_binding-like"/>
    <property type="match status" value="1"/>
</dbReference>
<dbReference type="PANTHER" id="PTHR30146:SF109">
    <property type="entry name" value="HTH-TYPE TRANSCRIPTIONAL REGULATOR GALS"/>
    <property type="match status" value="1"/>
</dbReference>
<dbReference type="PROSITE" id="PS50943">
    <property type="entry name" value="HTH_CROC1"/>
    <property type="match status" value="1"/>
</dbReference>
<sequence>MKVTIAEVAERANVSVATVSRVMNGNYPVKAETKESVLKAIKELKYIPNMQARELTQQKSSIIGVVVPSISNMFFPAVIDGIDSALKSNSLSFILCRTNDDKDEEIKYVRELISRNVSGIIVISPNLENVKSKFYDDIGSQVPTVFVNGSSTSPNVSTVCNDEAIGAKIALNYLLENNHKNILFIRGTNSYSYDVKEECYTEFMKNIGNFKEENIINIGSGNSSETVSNTTSILLDILQSTKATAIFACNDLMGVGAINACKRLNINVPNDMSIIGFDNIELCKFIEPNLTTIDQNMSLLGENAASLLLEKINTNNEYSKNIILNNALVKRDTVATLSDSI</sequence>
<protein>
    <submittedName>
        <fullName evidence="6">LacI family transcriptional regulator</fullName>
    </submittedName>
</protein>
<feature type="domain" description="HTH cro/C1-type" evidence="5">
    <location>
        <begin position="2"/>
        <end position="47"/>
    </location>
</feature>
<dbReference type="SMART" id="SM00354">
    <property type="entry name" value="HTH_LACI"/>
    <property type="match status" value="1"/>
</dbReference>
<dbReference type="GO" id="GO:0003700">
    <property type="term" value="F:DNA-binding transcription factor activity"/>
    <property type="evidence" value="ECO:0007669"/>
    <property type="project" value="TreeGrafter"/>
</dbReference>
<dbReference type="Pfam" id="PF13377">
    <property type="entry name" value="Peripla_BP_3"/>
    <property type="match status" value="1"/>
</dbReference>
<organism evidence="6 7">
    <name type="scientific">Clostridium sartagoforme</name>
    <dbReference type="NCBI Taxonomy" id="84031"/>
    <lineage>
        <taxon>Bacteria</taxon>
        <taxon>Bacillati</taxon>
        <taxon>Bacillota</taxon>
        <taxon>Clostridia</taxon>
        <taxon>Eubacteriales</taxon>
        <taxon>Clostridiaceae</taxon>
        <taxon>Clostridium</taxon>
    </lineage>
</organism>
<feature type="domain" description="HTH lacI-type" evidence="4">
    <location>
        <begin position="3"/>
        <end position="57"/>
    </location>
</feature>
<evidence type="ECO:0000259" key="5">
    <source>
        <dbReference type="PROSITE" id="PS50943"/>
    </source>
</evidence>
<dbReference type="RefSeq" id="WP_136007909.1">
    <property type="nucleotide sequence ID" value="NZ_SRYR01000011.1"/>
</dbReference>
<keyword evidence="3" id="KW-0804">Transcription</keyword>
<dbReference type="EMBL" id="SRYR01000011">
    <property type="protein sequence ID" value="TGY40741.1"/>
    <property type="molecule type" value="Genomic_DNA"/>
</dbReference>
<dbReference type="PANTHER" id="PTHR30146">
    <property type="entry name" value="LACI-RELATED TRANSCRIPTIONAL REPRESSOR"/>
    <property type="match status" value="1"/>
</dbReference>
<dbReference type="AlphaFoldDB" id="A0A4S2DIF6"/>
<accession>A0A4S2DIF6</accession>
<evidence type="ECO:0000313" key="6">
    <source>
        <dbReference type="EMBL" id="TGY40741.1"/>
    </source>
</evidence>
<gene>
    <name evidence="6" type="ORF">E5347_14265</name>
</gene>
<name>A0A4S2DIF6_9CLOT</name>
<keyword evidence="7" id="KW-1185">Reference proteome</keyword>
<reference evidence="6 7" key="1">
    <citation type="submission" date="2019-04" db="EMBL/GenBank/DDBJ databases">
        <title>Microbes associate with the intestines of laboratory mice.</title>
        <authorList>
            <person name="Navarre W."/>
            <person name="Wong E."/>
            <person name="Huang K."/>
            <person name="Tropini C."/>
            <person name="Ng K."/>
            <person name="Yu B."/>
        </authorList>
    </citation>
    <scope>NUCLEOTIDE SEQUENCE [LARGE SCALE GENOMIC DNA]</scope>
    <source>
        <strain evidence="6 7">NM50_B9-20</strain>
    </source>
</reference>
<evidence type="ECO:0000313" key="7">
    <source>
        <dbReference type="Proteomes" id="UP000306888"/>
    </source>
</evidence>
<evidence type="ECO:0000256" key="3">
    <source>
        <dbReference type="ARBA" id="ARBA00023163"/>
    </source>
</evidence>
<evidence type="ECO:0000259" key="4">
    <source>
        <dbReference type="PROSITE" id="PS50932"/>
    </source>
</evidence>
<dbReference type="PROSITE" id="PS00356">
    <property type="entry name" value="HTH_LACI_1"/>
    <property type="match status" value="1"/>
</dbReference>
<keyword evidence="1" id="KW-0805">Transcription regulation</keyword>
<dbReference type="Gene3D" id="1.10.260.40">
    <property type="entry name" value="lambda repressor-like DNA-binding domains"/>
    <property type="match status" value="1"/>
</dbReference>
<dbReference type="PROSITE" id="PS50932">
    <property type="entry name" value="HTH_LACI_2"/>
    <property type="match status" value="1"/>
</dbReference>
<proteinExistence type="predicted"/>
<dbReference type="InterPro" id="IPR000843">
    <property type="entry name" value="HTH_LacI"/>
</dbReference>
<dbReference type="InterPro" id="IPR028082">
    <property type="entry name" value="Peripla_BP_I"/>
</dbReference>
<dbReference type="InterPro" id="IPR010982">
    <property type="entry name" value="Lambda_DNA-bd_dom_sf"/>
</dbReference>
<dbReference type="CDD" id="cd01392">
    <property type="entry name" value="HTH_LacI"/>
    <property type="match status" value="1"/>
</dbReference>
<keyword evidence="2" id="KW-0238">DNA-binding</keyword>
<dbReference type="Pfam" id="PF00356">
    <property type="entry name" value="LacI"/>
    <property type="match status" value="1"/>
</dbReference>
<dbReference type="Gene3D" id="3.40.50.2300">
    <property type="match status" value="2"/>
</dbReference>
<evidence type="ECO:0000256" key="2">
    <source>
        <dbReference type="ARBA" id="ARBA00023125"/>
    </source>
</evidence>
<evidence type="ECO:0000256" key="1">
    <source>
        <dbReference type="ARBA" id="ARBA00023015"/>
    </source>
</evidence>
<dbReference type="InterPro" id="IPR001387">
    <property type="entry name" value="Cro/C1-type_HTH"/>
</dbReference>
<comment type="caution">
    <text evidence="6">The sequence shown here is derived from an EMBL/GenBank/DDBJ whole genome shotgun (WGS) entry which is preliminary data.</text>
</comment>
<dbReference type="GO" id="GO:0000976">
    <property type="term" value="F:transcription cis-regulatory region binding"/>
    <property type="evidence" value="ECO:0007669"/>
    <property type="project" value="TreeGrafter"/>
</dbReference>
<dbReference type="InterPro" id="IPR046335">
    <property type="entry name" value="LacI/GalR-like_sensor"/>
</dbReference>
<dbReference type="SUPFAM" id="SSF47413">
    <property type="entry name" value="lambda repressor-like DNA-binding domains"/>
    <property type="match status" value="1"/>
</dbReference>